<feature type="transmembrane region" description="Helical" evidence="2">
    <location>
        <begin position="136"/>
        <end position="155"/>
    </location>
</feature>
<name>A0A543A766_9ACTN</name>
<keyword evidence="2" id="KW-0472">Membrane</keyword>
<evidence type="ECO:0000313" key="3">
    <source>
        <dbReference type="EMBL" id="TQL68444.1"/>
    </source>
</evidence>
<gene>
    <name evidence="3" type="ORF">FB381_2333</name>
</gene>
<proteinExistence type="predicted"/>
<dbReference type="AlphaFoldDB" id="A0A543A766"/>
<evidence type="ECO:0008006" key="5">
    <source>
        <dbReference type="Google" id="ProtNLM"/>
    </source>
</evidence>
<feature type="compositionally biased region" description="Acidic residues" evidence="1">
    <location>
        <begin position="73"/>
        <end position="118"/>
    </location>
</feature>
<protein>
    <recommendedName>
        <fullName evidence="5">Mce-associated membrane protein</fullName>
    </recommendedName>
</protein>
<evidence type="ECO:0000313" key="4">
    <source>
        <dbReference type="Proteomes" id="UP000320209"/>
    </source>
</evidence>
<dbReference type="Proteomes" id="UP000320209">
    <property type="component" value="Unassembled WGS sequence"/>
</dbReference>
<accession>A0A543A766</accession>
<feature type="region of interest" description="Disordered" evidence="1">
    <location>
        <begin position="38"/>
        <end position="124"/>
    </location>
</feature>
<comment type="caution">
    <text evidence="3">The sequence shown here is derived from an EMBL/GenBank/DDBJ whole genome shotgun (WGS) entry which is preliminary data.</text>
</comment>
<keyword evidence="2" id="KW-0812">Transmembrane</keyword>
<keyword evidence="4" id="KW-1185">Reference proteome</keyword>
<sequence length="319" mass="33051">MAGLRASNGSLSAEQKDCPFCAETIKAAAIKCRYCGSDLLPPAEESADQDVRDDVAAPRETDPGAAESRAEGSDDAEPGDAESGEADSDEADSDETDLDDEPAEVESETASDDAEGADEDRPGLAARWLGDGSRKLTAVLGVLLLVAAGVLWLVIDEASGDDVAPGGELTAAGSRAAIMEHSVDLTQTVMSYQAASADKDIAAAEKLMTPAMAKDYEKTLPDAAKRKEQSKLGIKVDAEVAPLSQEGAKAAEKGKACVDEDCAASIVSATEETAKVLLFVNQSASAPKTKNTVVSPTWEVLTLVKDDGGWLISDMKAAS</sequence>
<dbReference type="RefSeq" id="WP_211352395.1">
    <property type="nucleotide sequence ID" value="NZ_VFOV01000001.1"/>
</dbReference>
<dbReference type="EMBL" id="VFOV01000001">
    <property type="protein sequence ID" value="TQL68444.1"/>
    <property type="molecule type" value="Genomic_DNA"/>
</dbReference>
<keyword evidence="2" id="KW-1133">Transmembrane helix</keyword>
<feature type="compositionally biased region" description="Basic and acidic residues" evidence="1">
    <location>
        <begin position="49"/>
        <end position="72"/>
    </location>
</feature>
<evidence type="ECO:0000256" key="1">
    <source>
        <dbReference type="SAM" id="MobiDB-lite"/>
    </source>
</evidence>
<evidence type="ECO:0000256" key="2">
    <source>
        <dbReference type="SAM" id="Phobius"/>
    </source>
</evidence>
<organism evidence="3 4">
    <name type="scientific">Nocardioides albertanoniae</name>
    <dbReference type="NCBI Taxonomy" id="1175486"/>
    <lineage>
        <taxon>Bacteria</taxon>
        <taxon>Bacillati</taxon>
        <taxon>Actinomycetota</taxon>
        <taxon>Actinomycetes</taxon>
        <taxon>Propionibacteriales</taxon>
        <taxon>Nocardioidaceae</taxon>
        <taxon>Nocardioides</taxon>
    </lineage>
</organism>
<reference evidence="3 4" key="1">
    <citation type="submission" date="2019-06" db="EMBL/GenBank/DDBJ databases">
        <title>Sequencing the genomes of 1000 actinobacteria strains.</title>
        <authorList>
            <person name="Klenk H.-P."/>
        </authorList>
    </citation>
    <scope>NUCLEOTIDE SEQUENCE [LARGE SCALE GENOMIC DNA]</scope>
    <source>
        <strain evidence="3 4">DSM 25218</strain>
    </source>
</reference>